<dbReference type="GO" id="GO:0006207">
    <property type="term" value="P:'de novo' pyrimidine nucleobase biosynthetic process"/>
    <property type="evidence" value="ECO:0007669"/>
    <property type="project" value="UniProtKB-UniRule"/>
</dbReference>
<dbReference type="InterPro" id="IPR013785">
    <property type="entry name" value="Aldolase_TIM"/>
</dbReference>
<feature type="binding site" evidence="13">
    <location>
        <position position="66"/>
    </location>
    <ligand>
        <name>substrate</name>
    </ligand>
</feature>
<keyword evidence="9 13" id="KW-0665">Pyrimidine biosynthesis</keyword>
<feature type="binding site" evidence="13">
    <location>
        <position position="177"/>
    </location>
    <ligand>
        <name>substrate</name>
    </ligand>
</feature>
<dbReference type="FunFam" id="3.20.20.70:FF:000028">
    <property type="entry name" value="Dihydroorotate dehydrogenase (quinone)"/>
    <property type="match status" value="1"/>
</dbReference>
<keyword evidence="7 13" id="KW-0285">Flavoprotein</keyword>
<comment type="similarity">
    <text evidence="4 13">Belongs to the dihydroorotate dehydrogenase family. Type 2 subfamily.</text>
</comment>
<keyword evidence="8 13" id="KW-0288">FMN</keyword>
<keyword evidence="16" id="KW-1185">Reference proteome</keyword>
<dbReference type="InterPro" id="IPR005720">
    <property type="entry name" value="Dihydroorotate_DH_cat"/>
</dbReference>
<dbReference type="InterPro" id="IPR001295">
    <property type="entry name" value="Dihydroorotate_DH_CS"/>
</dbReference>
<dbReference type="CDD" id="cd04738">
    <property type="entry name" value="DHOD_2_like"/>
    <property type="match status" value="1"/>
</dbReference>
<dbReference type="PIRSF" id="PIRSF000164">
    <property type="entry name" value="DHO_oxidase"/>
    <property type="match status" value="1"/>
</dbReference>
<dbReference type="InterPro" id="IPR005719">
    <property type="entry name" value="Dihydroorotate_DH_2"/>
</dbReference>
<evidence type="ECO:0000256" key="4">
    <source>
        <dbReference type="ARBA" id="ARBA00005359"/>
    </source>
</evidence>
<evidence type="ECO:0000256" key="10">
    <source>
        <dbReference type="ARBA" id="ARBA00023002"/>
    </source>
</evidence>
<evidence type="ECO:0000256" key="3">
    <source>
        <dbReference type="ARBA" id="ARBA00005161"/>
    </source>
</evidence>
<dbReference type="GO" id="GO:0005737">
    <property type="term" value="C:cytoplasm"/>
    <property type="evidence" value="ECO:0007669"/>
    <property type="project" value="InterPro"/>
</dbReference>
<comment type="catalytic activity">
    <reaction evidence="12 13">
        <text>(S)-dihydroorotate + a quinone = orotate + a quinol</text>
        <dbReference type="Rhea" id="RHEA:30187"/>
        <dbReference type="ChEBI" id="CHEBI:24646"/>
        <dbReference type="ChEBI" id="CHEBI:30839"/>
        <dbReference type="ChEBI" id="CHEBI:30864"/>
        <dbReference type="ChEBI" id="CHEBI:132124"/>
        <dbReference type="EC" id="1.3.5.2"/>
    </reaction>
</comment>
<reference evidence="15 16" key="1">
    <citation type="submission" date="2015-03" db="EMBL/GenBank/DDBJ databases">
        <title>Draft genome sequences of two protease-producing strains of Arsukibacterium isolated from two cold and alkaline environments.</title>
        <authorList>
            <person name="Lylloff J.E."/>
            <person name="Skov L.B."/>
            <person name="Jepsen M."/>
            <person name="Hallin P.F."/>
            <person name="Sorensen S.J."/>
            <person name="Stougaard P."/>
            <person name="Glaring M.A."/>
        </authorList>
    </citation>
    <scope>NUCLEOTIDE SEQUENCE [LARGE SCALE GENOMIC DNA]</scope>
    <source>
        <strain evidence="15 16">GCM72</strain>
    </source>
</reference>
<comment type="caution">
    <text evidence="15">The sequence shown here is derived from an EMBL/GenBank/DDBJ whole genome shotgun (WGS) entry which is preliminary data.</text>
</comment>
<dbReference type="GO" id="GO:0106430">
    <property type="term" value="F:dihydroorotate dehydrogenase (quinone) activity"/>
    <property type="evidence" value="ECO:0007669"/>
    <property type="project" value="UniProtKB-EC"/>
</dbReference>
<evidence type="ECO:0000256" key="8">
    <source>
        <dbReference type="ARBA" id="ARBA00022643"/>
    </source>
</evidence>
<feature type="binding site" evidence="13">
    <location>
        <begin position="62"/>
        <end position="66"/>
    </location>
    <ligand>
        <name>FMN</name>
        <dbReference type="ChEBI" id="CHEBI:58210"/>
    </ligand>
</feature>
<evidence type="ECO:0000256" key="9">
    <source>
        <dbReference type="ARBA" id="ARBA00022975"/>
    </source>
</evidence>
<evidence type="ECO:0000256" key="1">
    <source>
        <dbReference type="ARBA" id="ARBA00003125"/>
    </source>
</evidence>
<protein>
    <recommendedName>
        <fullName evidence="13">Dihydroorotate dehydrogenase (quinone)</fullName>
        <ecNumber evidence="13">1.3.5.2</ecNumber>
    </recommendedName>
    <alternativeName>
        <fullName evidence="13">DHOdehase</fullName>
        <shortName evidence="13">DHOD</shortName>
        <shortName evidence="13">DHODase</shortName>
    </alternativeName>
    <alternativeName>
        <fullName evidence="13">Dihydroorotate oxidase</fullName>
    </alternativeName>
</protein>
<dbReference type="GO" id="GO:0005886">
    <property type="term" value="C:plasma membrane"/>
    <property type="evidence" value="ECO:0007669"/>
    <property type="project" value="UniProtKB-SubCell"/>
</dbReference>
<organism evidence="15 16">
    <name type="scientific">Arsukibacterium ikkense</name>
    <dbReference type="NCBI Taxonomy" id="336831"/>
    <lineage>
        <taxon>Bacteria</taxon>
        <taxon>Pseudomonadati</taxon>
        <taxon>Pseudomonadota</taxon>
        <taxon>Gammaproteobacteria</taxon>
        <taxon>Chromatiales</taxon>
        <taxon>Chromatiaceae</taxon>
        <taxon>Arsukibacterium</taxon>
    </lineage>
</organism>
<dbReference type="PATRIC" id="fig|336831.14.peg.3234"/>
<dbReference type="UniPathway" id="UPA00070">
    <property type="reaction ID" value="UER00946"/>
</dbReference>
<dbReference type="SUPFAM" id="SSF51395">
    <property type="entry name" value="FMN-linked oxidoreductases"/>
    <property type="match status" value="1"/>
</dbReference>
<feature type="binding site" evidence="13">
    <location>
        <begin position="318"/>
        <end position="319"/>
    </location>
    <ligand>
        <name>FMN</name>
        <dbReference type="ChEBI" id="CHEBI:58210"/>
    </ligand>
</feature>
<name>A0A0M2V6W6_9GAMM</name>
<dbReference type="AlphaFoldDB" id="A0A0M2V6W6"/>
<dbReference type="EMBL" id="LAHO01000003">
    <property type="protein sequence ID" value="KKO46582.1"/>
    <property type="molecule type" value="Genomic_DNA"/>
</dbReference>
<evidence type="ECO:0000256" key="7">
    <source>
        <dbReference type="ARBA" id="ARBA00022630"/>
    </source>
</evidence>
<dbReference type="PROSITE" id="PS00912">
    <property type="entry name" value="DHODEHASE_2"/>
    <property type="match status" value="1"/>
</dbReference>
<evidence type="ECO:0000313" key="15">
    <source>
        <dbReference type="EMBL" id="KKO46582.1"/>
    </source>
</evidence>
<proteinExistence type="inferred from homology"/>
<dbReference type="NCBIfam" id="NF003652">
    <property type="entry name" value="PRK05286.2-5"/>
    <property type="match status" value="1"/>
</dbReference>
<evidence type="ECO:0000256" key="11">
    <source>
        <dbReference type="ARBA" id="ARBA00023136"/>
    </source>
</evidence>
<dbReference type="RefSeq" id="WP_046556471.1">
    <property type="nucleotide sequence ID" value="NZ_LAHO01000003.1"/>
</dbReference>
<feature type="active site" description="Nucleophile" evidence="13">
    <location>
        <position position="175"/>
    </location>
</feature>
<feature type="binding site" evidence="13">
    <location>
        <position position="245"/>
    </location>
    <ligand>
        <name>FMN</name>
        <dbReference type="ChEBI" id="CHEBI:58210"/>
    </ligand>
</feature>
<feature type="binding site" evidence="13">
    <location>
        <position position="86"/>
    </location>
    <ligand>
        <name>FMN</name>
        <dbReference type="ChEBI" id="CHEBI:58210"/>
    </ligand>
</feature>
<dbReference type="NCBIfam" id="TIGR01036">
    <property type="entry name" value="pyrD_sub2"/>
    <property type="match status" value="1"/>
</dbReference>
<dbReference type="NCBIfam" id="NF003644">
    <property type="entry name" value="PRK05286.1-1"/>
    <property type="match status" value="1"/>
</dbReference>
<keyword evidence="6 13" id="KW-1003">Cell membrane</keyword>
<gene>
    <name evidence="13" type="primary">pyrD</name>
    <name evidence="15" type="ORF">WG68_04600</name>
</gene>
<feature type="binding site" evidence="13">
    <location>
        <begin position="246"/>
        <end position="247"/>
    </location>
    <ligand>
        <name>substrate</name>
    </ligand>
</feature>
<dbReference type="GO" id="GO:0044205">
    <property type="term" value="P:'de novo' UMP biosynthetic process"/>
    <property type="evidence" value="ECO:0007669"/>
    <property type="project" value="UniProtKB-UniRule"/>
</dbReference>
<dbReference type="PANTHER" id="PTHR48109:SF4">
    <property type="entry name" value="DIHYDROOROTATE DEHYDROGENASE (QUINONE), MITOCHONDRIAL"/>
    <property type="match status" value="1"/>
</dbReference>
<sequence>MFYSLAKKVMFSCDAERSHNLALGSLKRLAHTPASLLWRQQVAAKPVTVAGIHFENPLGLAAGLDKNADCIDAFGQMGFGFIEVGTVTPLPQAGNDKPRIFRLPEAEAIINRMGFNNKGVDYLVHNVKNASYKGVLGINIGKNKDTSNERGKDDYVSCMRKVYPHASYITVNISSPNTPGLRDLQFGDALLDLLMTVKNEQLDLQAQYDKYVPVFVKIAPDMDQLAVNQVAETLLKSKMDGAIATNTTLDRSLVEGLAHAEEAGGLSGLPVQQKSTDIIRQLRQAVGTELPIIGVGGINDSASAKAKLAAGANLLQVYTGFIYRGPTLVKTIVDGL</sequence>
<comment type="pathway">
    <text evidence="3 13">Pyrimidine metabolism; UMP biosynthesis via de novo pathway; orotate from (S)-dihydroorotate (quinone route): step 1/1.</text>
</comment>
<feature type="binding site" evidence="13">
    <location>
        <position position="297"/>
    </location>
    <ligand>
        <name>FMN</name>
        <dbReference type="ChEBI" id="CHEBI:58210"/>
    </ligand>
</feature>
<evidence type="ECO:0000256" key="5">
    <source>
        <dbReference type="ARBA" id="ARBA00011245"/>
    </source>
</evidence>
<dbReference type="STRING" id="336831.WG68_04600"/>
<evidence type="ECO:0000256" key="13">
    <source>
        <dbReference type="HAMAP-Rule" id="MF_00225"/>
    </source>
</evidence>
<feature type="binding site" evidence="13">
    <location>
        <position position="139"/>
    </location>
    <ligand>
        <name>FMN</name>
        <dbReference type="ChEBI" id="CHEBI:58210"/>
    </ligand>
</feature>
<dbReference type="Gene3D" id="3.20.20.70">
    <property type="entry name" value="Aldolase class I"/>
    <property type="match status" value="1"/>
</dbReference>
<comment type="function">
    <text evidence="1 13">Catalyzes the conversion of dihydroorotate to orotate with quinone as electron acceptor.</text>
</comment>
<feature type="binding site" evidence="13">
    <location>
        <position position="172"/>
    </location>
    <ligand>
        <name>FMN</name>
        <dbReference type="ChEBI" id="CHEBI:58210"/>
    </ligand>
</feature>
<evidence type="ECO:0000256" key="2">
    <source>
        <dbReference type="ARBA" id="ARBA00004202"/>
    </source>
</evidence>
<dbReference type="NCBIfam" id="NF003645">
    <property type="entry name" value="PRK05286.1-2"/>
    <property type="match status" value="1"/>
</dbReference>
<dbReference type="InterPro" id="IPR050074">
    <property type="entry name" value="DHO_dehydrogenase"/>
</dbReference>
<comment type="subunit">
    <text evidence="5 13">Monomer.</text>
</comment>
<dbReference type="Pfam" id="PF01180">
    <property type="entry name" value="DHO_dh"/>
    <property type="match status" value="1"/>
</dbReference>
<keyword evidence="10 13" id="KW-0560">Oxidoreductase</keyword>
<comment type="cofactor">
    <cofactor evidence="13">
        <name>FMN</name>
        <dbReference type="ChEBI" id="CHEBI:58210"/>
    </cofactor>
    <text evidence="13">Binds 1 FMN per subunit.</text>
</comment>
<dbReference type="EC" id="1.3.5.2" evidence="13"/>
<comment type="subcellular location">
    <subcellularLocation>
        <location evidence="2 13">Cell membrane</location>
        <topology evidence="2 13">Peripheral membrane protein</topology>
    </subcellularLocation>
</comment>
<feature type="binding site" evidence="13">
    <location>
        <begin position="111"/>
        <end position="115"/>
    </location>
    <ligand>
        <name>substrate</name>
    </ligand>
</feature>
<feature type="binding site" evidence="13">
    <location>
        <position position="172"/>
    </location>
    <ligand>
        <name>substrate</name>
    </ligand>
</feature>
<dbReference type="InterPro" id="IPR012135">
    <property type="entry name" value="Dihydroorotate_DH_1_2"/>
</dbReference>
<dbReference type="OrthoDB" id="9802377at2"/>
<evidence type="ECO:0000313" key="16">
    <source>
        <dbReference type="Proteomes" id="UP000034228"/>
    </source>
</evidence>
<dbReference type="PROSITE" id="PS00911">
    <property type="entry name" value="DHODEHASE_1"/>
    <property type="match status" value="1"/>
</dbReference>
<evidence type="ECO:0000259" key="14">
    <source>
        <dbReference type="Pfam" id="PF01180"/>
    </source>
</evidence>
<accession>A0A0M2V6W6</accession>
<dbReference type="Proteomes" id="UP000034228">
    <property type="component" value="Unassembled WGS sequence"/>
</dbReference>
<keyword evidence="11 13" id="KW-0472">Membrane</keyword>
<dbReference type="PANTHER" id="PTHR48109">
    <property type="entry name" value="DIHYDROOROTATE DEHYDROGENASE (QUINONE), MITOCHONDRIAL-RELATED"/>
    <property type="match status" value="1"/>
</dbReference>
<evidence type="ECO:0000256" key="12">
    <source>
        <dbReference type="ARBA" id="ARBA00048639"/>
    </source>
</evidence>
<feature type="binding site" evidence="13">
    <location>
        <position position="268"/>
    </location>
    <ligand>
        <name>FMN</name>
        <dbReference type="ChEBI" id="CHEBI:58210"/>
    </ligand>
</feature>
<feature type="binding site" evidence="13">
    <location>
        <position position="217"/>
    </location>
    <ligand>
        <name>FMN</name>
        <dbReference type="ChEBI" id="CHEBI:58210"/>
    </ligand>
</feature>
<evidence type="ECO:0000256" key="6">
    <source>
        <dbReference type="ARBA" id="ARBA00022475"/>
    </source>
</evidence>
<feature type="domain" description="Dihydroorotate dehydrogenase catalytic" evidence="14">
    <location>
        <begin position="47"/>
        <end position="336"/>
    </location>
</feature>
<dbReference type="NCBIfam" id="NF003646">
    <property type="entry name" value="PRK05286.1-4"/>
    <property type="match status" value="1"/>
</dbReference>
<dbReference type="HAMAP" id="MF_00225">
    <property type="entry name" value="DHO_dh_type2"/>
    <property type="match status" value="1"/>
</dbReference>